<dbReference type="Gene3D" id="3.30.70.270">
    <property type="match status" value="1"/>
</dbReference>
<feature type="domain" description="Reverse transcriptase/retrotransposon-derived protein RNase H-like" evidence="1">
    <location>
        <begin position="163"/>
        <end position="208"/>
    </location>
</feature>
<name>A0A371G442_MUCPR</name>
<sequence length="208" mass="23770">MEEEARPLRQQQRRLNLTILDVVKKEVTKLLVVGIIYPISDSNWVSSMQVVSKKSRMTITKNQHVEMIHIALEDQHKKTFTCPFSTVAYARMSFGLYNALSRGIEVDKAKVDVITSLPNPTSVRDVRSFLRQAGFYRRFIRNFSRIALPLSRLLQKDVDVVFSKACVEAFEELKTKLTSTPILQAPNCELPFELMYDASNSTLRAVLS</sequence>
<evidence type="ECO:0000259" key="1">
    <source>
        <dbReference type="Pfam" id="PF17919"/>
    </source>
</evidence>
<dbReference type="Proteomes" id="UP000257109">
    <property type="component" value="Unassembled WGS sequence"/>
</dbReference>
<dbReference type="OrthoDB" id="1433081at2759"/>
<proteinExistence type="predicted"/>
<evidence type="ECO:0000313" key="3">
    <source>
        <dbReference type="Proteomes" id="UP000257109"/>
    </source>
</evidence>
<gene>
    <name evidence="2" type="primary">pol</name>
    <name evidence="2" type="ORF">CR513_33504</name>
</gene>
<dbReference type="PANTHER" id="PTHR33064:SF39">
    <property type="match status" value="1"/>
</dbReference>
<evidence type="ECO:0000313" key="2">
    <source>
        <dbReference type="EMBL" id="RDX85322.1"/>
    </source>
</evidence>
<dbReference type="InterPro" id="IPR043502">
    <property type="entry name" value="DNA/RNA_pol_sf"/>
</dbReference>
<dbReference type="InterPro" id="IPR043128">
    <property type="entry name" value="Rev_trsase/Diguanyl_cyclase"/>
</dbReference>
<dbReference type="Gene3D" id="3.10.10.10">
    <property type="entry name" value="HIV Type 1 Reverse Transcriptase, subunit A, domain 1"/>
    <property type="match status" value="1"/>
</dbReference>
<dbReference type="InterPro" id="IPR041577">
    <property type="entry name" value="RT_RNaseH_2"/>
</dbReference>
<keyword evidence="3" id="KW-1185">Reference proteome</keyword>
<dbReference type="SUPFAM" id="SSF56672">
    <property type="entry name" value="DNA/RNA polymerases"/>
    <property type="match status" value="1"/>
</dbReference>
<organism evidence="2 3">
    <name type="scientific">Mucuna pruriens</name>
    <name type="common">Velvet bean</name>
    <name type="synonym">Dolichos pruriens</name>
    <dbReference type="NCBI Taxonomy" id="157652"/>
    <lineage>
        <taxon>Eukaryota</taxon>
        <taxon>Viridiplantae</taxon>
        <taxon>Streptophyta</taxon>
        <taxon>Embryophyta</taxon>
        <taxon>Tracheophyta</taxon>
        <taxon>Spermatophyta</taxon>
        <taxon>Magnoliopsida</taxon>
        <taxon>eudicotyledons</taxon>
        <taxon>Gunneridae</taxon>
        <taxon>Pentapetalae</taxon>
        <taxon>rosids</taxon>
        <taxon>fabids</taxon>
        <taxon>Fabales</taxon>
        <taxon>Fabaceae</taxon>
        <taxon>Papilionoideae</taxon>
        <taxon>50 kb inversion clade</taxon>
        <taxon>NPAAA clade</taxon>
        <taxon>indigoferoid/millettioid clade</taxon>
        <taxon>Phaseoleae</taxon>
        <taxon>Mucuna</taxon>
    </lineage>
</organism>
<dbReference type="FunFam" id="3.30.70.270:FF:000020">
    <property type="entry name" value="Transposon Tf2-6 polyprotein-like Protein"/>
    <property type="match status" value="1"/>
</dbReference>
<dbReference type="PANTHER" id="PTHR33064">
    <property type="entry name" value="POL PROTEIN"/>
    <property type="match status" value="1"/>
</dbReference>
<protein>
    <submittedName>
        <fullName evidence="2">Retrovirus-related Pol polyprotein</fullName>
    </submittedName>
</protein>
<accession>A0A371G442</accession>
<dbReference type="EMBL" id="QJKJ01006823">
    <property type="protein sequence ID" value="RDX85322.1"/>
    <property type="molecule type" value="Genomic_DNA"/>
</dbReference>
<dbReference type="AlphaFoldDB" id="A0A371G442"/>
<comment type="caution">
    <text evidence="2">The sequence shown here is derived from an EMBL/GenBank/DDBJ whole genome shotgun (WGS) entry which is preliminary data.</text>
</comment>
<reference evidence="2" key="1">
    <citation type="submission" date="2018-05" db="EMBL/GenBank/DDBJ databases">
        <title>Draft genome of Mucuna pruriens seed.</title>
        <authorList>
            <person name="Nnadi N.E."/>
            <person name="Vos R."/>
            <person name="Hasami M.H."/>
            <person name="Devisetty U.K."/>
            <person name="Aguiy J.C."/>
        </authorList>
    </citation>
    <scope>NUCLEOTIDE SEQUENCE [LARGE SCALE GENOMIC DNA]</scope>
    <source>
        <strain evidence="2">JCA_2017</strain>
    </source>
</reference>
<dbReference type="InterPro" id="IPR051320">
    <property type="entry name" value="Viral_Replic_Matur_Polypro"/>
</dbReference>
<dbReference type="Pfam" id="PF17919">
    <property type="entry name" value="RT_RNaseH_2"/>
    <property type="match status" value="1"/>
</dbReference>
<feature type="non-terminal residue" evidence="2">
    <location>
        <position position="1"/>
    </location>
</feature>